<keyword evidence="3" id="KW-1185">Reference proteome</keyword>
<dbReference type="InterPro" id="IPR036259">
    <property type="entry name" value="MFS_trans_sf"/>
</dbReference>
<evidence type="ECO:0008006" key="4">
    <source>
        <dbReference type="Google" id="ProtNLM"/>
    </source>
</evidence>
<reference evidence="2 3" key="1">
    <citation type="submission" date="2024-04" db="EMBL/GenBank/DDBJ databases">
        <title>Tritrichomonas musculus Genome.</title>
        <authorList>
            <person name="Alves-Ferreira E."/>
            <person name="Grigg M."/>
            <person name="Lorenzi H."/>
            <person name="Galac M."/>
        </authorList>
    </citation>
    <scope>NUCLEOTIDE SEQUENCE [LARGE SCALE GENOMIC DNA]</scope>
    <source>
        <strain evidence="2 3">EAF2021</strain>
    </source>
</reference>
<keyword evidence="1" id="KW-0812">Transmembrane</keyword>
<feature type="transmembrane region" description="Helical" evidence="1">
    <location>
        <begin position="81"/>
        <end position="108"/>
    </location>
</feature>
<dbReference type="SUPFAM" id="SSF103473">
    <property type="entry name" value="MFS general substrate transporter"/>
    <property type="match status" value="1"/>
</dbReference>
<feature type="transmembrane region" description="Helical" evidence="1">
    <location>
        <begin position="298"/>
        <end position="317"/>
    </location>
</feature>
<proteinExistence type="predicted"/>
<comment type="caution">
    <text evidence="2">The sequence shown here is derived from an EMBL/GenBank/DDBJ whole genome shotgun (WGS) entry which is preliminary data.</text>
</comment>
<dbReference type="Proteomes" id="UP001470230">
    <property type="component" value="Unassembled WGS sequence"/>
</dbReference>
<feature type="transmembrane region" description="Helical" evidence="1">
    <location>
        <begin position="329"/>
        <end position="347"/>
    </location>
</feature>
<accession>A0ABR2JTN0</accession>
<sequence length="422" mass="47734">MEDNGEGEIEDIVINLEKGESQEKLVEESESNMHYLQKTYKSAFIITLPVFIGYACCFSLQKKLSFVFGLTDGVTGTKLSVIYGIGTSFVYFFNLIFRVLGHNVLFGFLHPRDRVLAALSSLMIGMVLLAYFSLQNTTQNVIWVFISYSFVGVCEGSYGPNMLNVVNNLGSTRIYVLLAMPTGCACITILAFCLMTFGVPYQTFYVITIVICLMSITLYLFTIYPASKAIEVKTENHQEKFDLSSFCHDLKEIREWFPKIGFHCICFIFNNIFISLFNPGCTLFAYSNRVTLRLIGNVTIMNEIFIFLFNIGSFLGDFFSRKVMNQKRIINPIFFFIMSFLGAILNLSLIPEVAPLAAFLLMWANGGIYSQISKLIGQLFHEKYHLTATSSWLFLGDFGSMIGSNLIQPILPFISSMKSKMY</sequence>
<feature type="transmembrane region" description="Helical" evidence="1">
    <location>
        <begin position="140"/>
        <end position="163"/>
    </location>
</feature>
<feature type="transmembrane region" description="Helical" evidence="1">
    <location>
        <begin position="203"/>
        <end position="224"/>
    </location>
</feature>
<keyword evidence="1" id="KW-1133">Transmembrane helix</keyword>
<evidence type="ECO:0000256" key="1">
    <source>
        <dbReference type="SAM" id="Phobius"/>
    </source>
</evidence>
<protein>
    <recommendedName>
        <fullName evidence="4">Major facilitator superfamily transporter</fullName>
    </recommendedName>
</protein>
<feature type="transmembrane region" description="Helical" evidence="1">
    <location>
        <begin position="353"/>
        <end position="372"/>
    </location>
</feature>
<feature type="transmembrane region" description="Helical" evidence="1">
    <location>
        <begin position="43"/>
        <end position="61"/>
    </location>
</feature>
<feature type="transmembrane region" description="Helical" evidence="1">
    <location>
        <begin position="175"/>
        <end position="197"/>
    </location>
</feature>
<evidence type="ECO:0000313" key="2">
    <source>
        <dbReference type="EMBL" id="KAK8882239.1"/>
    </source>
</evidence>
<gene>
    <name evidence="2" type="ORF">M9Y10_044880</name>
</gene>
<organism evidence="2 3">
    <name type="scientific">Tritrichomonas musculus</name>
    <dbReference type="NCBI Taxonomy" id="1915356"/>
    <lineage>
        <taxon>Eukaryota</taxon>
        <taxon>Metamonada</taxon>
        <taxon>Parabasalia</taxon>
        <taxon>Tritrichomonadida</taxon>
        <taxon>Tritrichomonadidae</taxon>
        <taxon>Tritrichomonas</taxon>
    </lineage>
</organism>
<feature type="transmembrane region" description="Helical" evidence="1">
    <location>
        <begin position="260"/>
        <end position="286"/>
    </location>
</feature>
<dbReference type="Gene3D" id="1.20.1250.20">
    <property type="entry name" value="MFS general substrate transporter like domains"/>
    <property type="match status" value="1"/>
</dbReference>
<dbReference type="EMBL" id="JAPFFF010000009">
    <property type="protein sequence ID" value="KAK8882239.1"/>
    <property type="molecule type" value="Genomic_DNA"/>
</dbReference>
<evidence type="ECO:0000313" key="3">
    <source>
        <dbReference type="Proteomes" id="UP001470230"/>
    </source>
</evidence>
<feature type="transmembrane region" description="Helical" evidence="1">
    <location>
        <begin position="115"/>
        <end position="134"/>
    </location>
</feature>
<feature type="transmembrane region" description="Helical" evidence="1">
    <location>
        <begin position="392"/>
        <end position="414"/>
    </location>
</feature>
<keyword evidence="1" id="KW-0472">Membrane</keyword>
<name>A0ABR2JTN0_9EUKA</name>